<keyword evidence="3" id="KW-1185">Reference proteome</keyword>
<dbReference type="OrthoDB" id="8690246at2"/>
<evidence type="ECO:0000256" key="1">
    <source>
        <dbReference type="SAM" id="MobiDB-lite"/>
    </source>
</evidence>
<dbReference type="Proteomes" id="UP000015524">
    <property type="component" value="Unassembled WGS sequence"/>
</dbReference>
<reference evidence="2 3" key="1">
    <citation type="journal article" date="2013" name="Genome Announc.">
        <title>Draft Genome Sequence of a Hexachlorocyclohexane-Degrading Bacterium, Sphingobium baderi Strain LL03T.</title>
        <authorList>
            <person name="Kaur J."/>
            <person name="Verma H."/>
            <person name="Tripathi C."/>
            <person name="Khurana J.P."/>
            <person name="Lal R."/>
        </authorList>
    </citation>
    <scope>NUCLEOTIDE SEQUENCE [LARGE SCALE GENOMIC DNA]</scope>
    <source>
        <strain evidence="2 3">LL03</strain>
    </source>
</reference>
<feature type="region of interest" description="Disordered" evidence="1">
    <location>
        <begin position="72"/>
        <end position="105"/>
    </location>
</feature>
<dbReference type="RefSeq" id="WP_021243193.1">
    <property type="nucleotide sequence ID" value="NZ_ATIB01000017.1"/>
</dbReference>
<comment type="caution">
    <text evidence="2">The sequence shown here is derived from an EMBL/GenBank/DDBJ whole genome shotgun (WGS) entry which is preliminary data.</text>
</comment>
<organism evidence="2 3">
    <name type="scientific">Sphingobium baderi LL03</name>
    <dbReference type="NCBI Taxonomy" id="1114964"/>
    <lineage>
        <taxon>Bacteria</taxon>
        <taxon>Pseudomonadati</taxon>
        <taxon>Pseudomonadota</taxon>
        <taxon>Alphaproteobacteria</taxon>
        <taxon>Sphingomonadales</taxon>
        <taxon>Sphingomonadaceae</taxon>
        <taxon>Sphingobium</taxon>
    </lineage>
</organism>
<feature type="compositionally biased region" description="Polar residues" evidence="1">
    <location>
        <begin position="72"/>
        <end position="98"/>
    </location>
</feature>
<dbReference type="EMBL" id="ATIB01000017">
    <property type="protein sequence ID" value="EQB06207.1"/>
    <property type="molecule type" value="Genomic_DNA"/>
</dbReference>
<accession>T0GZQ9</accession>
<sequence length="200" mass="21695">MDRIEVKTKAAAEKAIKEGKPIHIVGGKFALALVGLGDIDIHVSADVSISLTDTRGVLVAKADSSPRIVTWGTSSPSIMTRDTSSPSIETRDTSSPSIETRDTSSPRIVTWGTSSPSINNSDNPVPLIFLSGFRWDITISATRMAIGCQDHELTRWWSFDDHHIEQMDSHALEFWRANKAHLQAICAATGRVATAEAVEA</sequence>
<name>T0GZQ9_9SPHN</name>
<evidence type="ECO:0000313" key="3">
    <source>
        <dbReference type="Proteomes" id="UP000015524"/>
    </source>
</evidence>
<gene>
    <name evidence="2" type="ORF">L485_00840</name>
</gene>
<evidence type="ECO:0000313" key="2">
    <source>
        <dbReference type="EMBL" id="EQB06207.1"/>
    </source>
</evidence>
<dbReference type="PATRIC" id="fig|1114964.3.peg.146"/>
<dbReference type="AlphaFoldDB" id="T0GZQ9"/>
<protein>
    <submittedName>
        <fullName evidence="2">Uncharacterized protein</fullName>
    </submittedName>
</protein>
<proteinExistence type="predicted"/>